<dbReference type="GO" id="GO:0047349">
    <property type="term" value="F:D-ribitol-5-phosphate cytidylyltransferase activity"/>
    <property type="evidence" value="ECO:0007669"/>
    <property type="project" value="TreeGrafter"/>
</dbReference>
<proteinExistence type="inferred from homology"/>
<keyword evidence="2" id="KW-0808">Transferase</keyword>
<dbReference type="InterPro" id="IPR034683">
    <property type="entry name" value="IspD/TarI"/>
</dbReference>
<comment type="similarity">
    <text evidence="4">Belongs to the short-chain dehydrogenases/reductases (SDR) family.</text>
</comment>
<dbReference type="GO" id="GO:0035269">
    <property type="term" value="P:protein O-linked glycosylation via mannose"/>
    <property type="evidence" value="ECO:0007669"/>
    <property type="project" value="TreeGrafter"/>
</dbReference>
<dbReference type="RefSeq" id="XP_004346867.1">
    <property type="nucleotide sequence ID" value="XM_004346817.2"/>
</dbReference>
<dbReference type="GO" id="GO:0005829">
    <property type="term" value="C:cytosol"/>
    <property type="evidence" value="ECO:0007669"/>
    <property type="project" value="TreeGrafter"/>
</dbReference>
<gene>
    <name evidence="5" type="ORF">CAOG_005182</name>
</gene>
<dbReference type="EMBL" id="KE346367">
    <property type="protein sequence ID" value="KJE94550.1"/>
    <property type="molecule type" value="Genomic_DNA"/>
</dbReference>
<dbReference type="PRINTS" id="PR00081">
    <property type="entry name" value="GDHRDH"/>
</dbReference>
<dbReference type="PhylomeDB" id="A0A0D2WRL0"/>
<keyword evidence="6" id="KW-1185">Reference proteome</keyword>
<dbReference type="InterPro" id="IPR029044">
    <property type="entry name" value="Nucleotide-diphossugar_trans"/>
</dbReference>
<dbReference type="Proteomes" id="UP000008743">
    <property type="component" value="Unassembled WGS sequence"/>
</dbReference>
<comment type="similarity">
    <text evidence="1">Belongs to the IspD/TarI cytidylyltransferase family. IspD subfamily.</text>
</comment>
<evidence type="ECO:0000313" key="5">
    <source>
        <dbReference type="EMBL" id="KJE94550.1"/>
    </source>
</evidence>
<dbReference type="InParanoid" id="A0A0D2WRL0"/>
<evidence type="ECO:0000256" key="4">
    <source>
        <dbReference type="RuleBase" id="RU000363"/>
    </source>
</evidence>
<dbReference type="Pfam" id="PF01128">
    <property type="entry name" value="IspD"/>
    <property type="match status" value="1"/>
</dbReference>
<dbReference type="InterPro" id="IPR020904">
    <property type="entry name" value="Sc_DH/Rdtase_CS"/>
</dbReference>
<dbReference type="CDD" id="cd02516">
    <property type="entry name" value="CDP-ME_synthetase"/>
    <property type="match status" value="1"/>
</dbReference>
<dbReference type="PROSITE" id="PS00061">
    <property type="entry name" value="ADH_SHORT"/>
    <property type="match status" value="1"/>
</dbReference>
<dbReference type="OMA" id="VNCVNPE"/>
<sequence length="475" mass="51578">MDAVLPSSLGFRVAAVLPAGGSGTRVGTATPKQFWPINGKPLLFYTLEVFESVPWLESIVVPVAPDHLESLKQDVQHWGFKKTHIVLGAEFRHSSIYSGIKALLPTLGSVQSSTSSPPDVVIVHDMVRPFVDEDTLRQVAQAAQDHGAAGTILPLVSTVIMATPDGFLDHSLDRNKYRASQTPQAFKFTVMAEAYAKCTSHDFEFGTECLHLAQQYAGTRAKLIEGTPMLWKVTHKPDIYAAEQMIKERLRNVAIVTGASRGIGEAIAVALSNRGMRVAVVARHEQPLLAVAERIKGLAIVADVSKPEEVHRVFQTVIEKWGHVDVLVNNAGVAARVEIDNMSDEAWFELLHGNLSSTFYSSRAAMSAMKHAARGGVIINIGSSSVSGGRVGEGAYSATKAGIQCLTETLALEGKPHNIFAYTVVPRRTATELRRALYPDEDPATCLLPEEVAHMVASVATEWQPYLSGHAFWVK</sequence>
<evidence type="ECO:0000256" key="2">
    <source>
        <dbReference type="ARBA" id="ARBA00022679"/>
    </source>
</evidence>
<evidence type="ECO:0000256" key="3">
    <source>
        <dbReference type="ARBA" id="ARBA00022695"/>
    </source>
</evidence>
<dbReference type="CDD" id="cd05233">
    <property type="entry name" value="SDR_c"/>
    <property type="match status" value="1"/>
</dbReference>
<accession>A0A0D2WRL0</accession>
<dbReference type="Gene3D" id="3.90.550.10">
    <property type="entry name" value="Spore Coat Polysaccharide Biosynthesis Protein SpsA, Chain A"/>
    <property type="match status" value="1"/>
</dbReference>
<dbReference type="InterPro" id="IPR002347">
    <property type="entry name" value="SDR_fam"/>
</dbReference>
<dbReference type="InterPro" id="IPR036291">
    <property type="entry name" value="NAD(P)-bd_dom_sf"/>
</dbReference>
<protein>
    <submittedName>
        <fullName evidence="5">Notch1-induced protein</fullName>
    </submittedName>
</protein>
<organism evidence="5 6">
    <name type="scientific">Capsaspora owczarzaki (strain ATCC 30864)</name>
    <dbReference type="NCBI Taxonomy" id="595528"/>
    <lineage>
        <taxon>Eukaryota</taxon>
        <taxon>Filasterea</taxon>
        <taxon>Capsaspora</taxon>
    </lineage>
</organism>
<dbReference type="STRING" id="595528.A0A0D2WRL0"/>
<dbReference type="eggNOG" id="KOG1200">
    <property type="taxonomic scope" value="Eukaryota"/>
</dbReference>
<name>A0A0D2WRL0_CAPO3</name>
<dbReference type="OrthoDB" id="414267at2759"/>
<keyword evidence="3" id="KW-0548">Nucleotidyltransferase</keyword>
<evidence type="ECO:0000256" key="1">
    <source>
        <dbReference type="ARBA" id="ARBA00009789"/>
    </source>
</evidence>
<evidence type="ECO:0000313" key="6">
    <source>
        <dbReference type="Proteomes" id="UP000008743"/>
    </source>
</evidence>
<dbReference type="Pfam" id="PF00106">
    <property type="entry name" value="adh_short"/>
    <property type="match status" value="1"/>
</dbReference>
<dbReference type="SUPFAM" id="SSF53448">
    <property type="entry name" value="Nucleotide-diphospho-sugar transferases"/>
    <property type="match status" value="1"/>
</dbReference>
<dbReference type="PANTHER" id="PTHR43015:SF1">
    <property type="entry name" value="D-RIBITOL-5-PHOSPHATE CYTIDYLYLTRANSFERASE"/>
    <property type="match status" value="1"/>
</dbReference>
<dbReference type="PANTHER" id="PTHR43015">
    <property type="entry name" value="D-RIBITOL-5-PHOSPHATE CYTIDYLYLTRANSFERASE"/>
    <property type="match status" value="1"/>
</dbReference>
<dbReference type="PRINTS" id="PR00080">
    <property type="entry name" value="SDRFAMILY"/>
</dbReference>
<dbReference type="AlphaFoldDB" id="A0A0D2WRL0"/>
<dbReference type="Gene3D" id="3.40.50.720">
    <property type="entry name" value="NAD(P)-binding Rossmann-like Domain"/>
    <property type="match status" value="1"/>
</dbReference>
<reference evidence="6" key="1">
    <citation type="submission" date="2011-02" db="EMBL/GenBank/DDBJ databases">
        <title>The Genome Sequence of Capsaspora owczarzaki ATCC 30864.</title>
        <authorList>
            <person name="Russ C."/>
            <person name="Cuomo C."/>
            <person name="Burger G."/>
            <person name="Gray M.W."/>
            <person name="Holland P.W.H."/>
            <person name="King N."/>
            <person name="Lang F.B.F."/>
            <person name="Roger A.J."/>
            <person name="Ruiz-Trillo I."/>
            <person name="Young S.K."/>
            <person name="Zeng Q."/>
            <person name="Gargeya S."/>
            <person name="Alvarado L."/>
            <person name="Berlin A."/>
            <person name="Chapman S.B."/>
            <person name="Chen Z."/>
            <person name="Freedman E."/>
            <person name="Gellesch M."/>
            <person name="Goldberg J."/>
            <person name="Griggs A."/>
            <person name="Gujja S."/>
            <person name="Heilman E."/>
            <person name="Heiman D."/>
            <person name="Howarth C."/>
            <person name="Mehta T."/>
            <person name="Neiman D."/>
            <person name="Pearson M."/>
            <person name="Roberts A."/>
            <person name="Saif S."/>
            <person name="Shea T."/>
            <person name="Shenoy N."/>
            <person name="Sisk P."/>
            <person name="Stolte C."/>
            <person name="Sykes S."/>
            <person name="White J."/>
            <person name="Yandava C."/>
            <person name="Haas B."/>
            <person name="Nusbaum C."/>
            <person name="Birren B."/>
        </authorList>
    </citation>
    <scope>NUCLEOTIDE SEQUENCE</scope>
    <source>
        <strain evidence="6">ATCC 30864</strain>
    </source>
</reference>
<dbReference type="SUPFAM" id="SSF51735">
    <property type="entry name" value="NAD(P)-binding Rossmann-fold domains"/>
    <property type="match status" value="1"/>
</dbReference>